<dbReference type="PANTHER" id="PTHR34047">
    <property type="entry name" value="NUCLEAR INTRON MATURASE 1, MITOCHONDRIAL-RELATED"/>
    <property type="match status" value="1"/>
</dbReference>
<feature type="region of interest" description="Disordered" evidence="10">
    <location>
        <begin position="455"/>
        <end position="490"/>
    </location>
</feature>
<evidence type="ECO:0000256" key="6">
    <source>
        <dbReference type="ARBA" id="ARBA00022918"/>
    </source>
</evidence>
<dbReference type="InterPro" id="IPR051083">
    <property type="entry name" value="GrpII_Intron_Splice-Mob/Def"/>
</dbReference>
<protein>
    <recommendedName>
        <fullName evidence="1">RNA-directed DNA polymerase</fullName>
        <ecNumber evidence="1">2.7.7.49</ecNumber>
    </recommendedName>
</protein>
<evidence type="ECO:0000256" key="7">
    <source>
        <dbReference type="ARBA" id="ARBA00023118"/>
    </source>
</evidence>
<reference evidence="13" key="1">
    <citation type="submission" date="2016-10" db="EMBL/GenBank/DDBJ databases">
        <authorList>
            <person name="Varghese N."/>
            <person name="Submissions S."/>
        </authorList>
    </citation>
    <scope>NUCLEOTIDE SEQUENCE [LARGE SCALE GENOMIC DNA]</scope>
    <source>
        <strain evidence="13">DSM 44498</strain>
    </source>
</reference>
<comment type="catalytic activity">
    <reaction evidence="9">
        <text>DNA(n) + a 2'-deoxyribonucleoside 5'-triphosphate = DNA(n+1) + diphosphate</text>
        <dbReference type="Rhea" id="RHEA:22508"/>
        <dbReference type="Rhea" id="RHEA-COMP:17339"/>
        <dbReference type="Rhea" id="RHEA-COMP:17340"/>
        <dbReference type="ChEBI" id="CHEBI:33019"/>
        <dbReference type="ChEBI" id="CHEBI:61560"/>
        <dbReference type="ChEBI" id="CHEBI:173112"/>
        <dbReference type="EC" id="2.7.7.49"/>
    </reaction>
</comment>
<dbReference type="AlphaFoldDB" id="A0A1H5BGP8"/>
<proteinExistence type="inferred from homology"/>
<sequence length="490" mass="54548">MLRVLRRAADDRYRSPRTVAHMTERPALPPEFARRLAAAAIDGTWTRAGLVLRFEESGVPDAARIAARLHDLMPTPPIDGIDSVFRLLSDLPLIERAEPIVDEVSGNDWRFDVPQWSRTAAVAEAVGLTPAELDWFADPGGWLRTKAPPLQHYRYRIRPDNRLLEAPKERLREVQRRILRTVLDRVPPHAAAHGFVRGRSVHTFAGPHAGHEVVLRIDLRAFFPSVSRTRVRAVFDALGYPTRVSRVLAGLCTTSTPPGVLAQLPFDAASRLRGAHLPQGAPTSPALANLVAHRLDRRLAGLARAHRVAYTRYADDLAFSGSDLAVDRLIHAVGRIVTDEGFAVHPGKTRVMRAHRRQHLAGLVVNTRPQASRAEYDDVKALLFNCVRHGPDSQNRDERPHFREYVYGRIAWVGESNESRKRSLHALAARVDWTSSGRGGAAGLWSAAADVRHAGGHDRHRRHGDVEGQLDQPGHRVRDVPRIEGGFRSH</sequence>
<evidence type="ECO:0000313" key="13">
    <source>
        <dbReference type="Proteomes" id="UP000183561"/>
    </source>
</evidence>
<evidence type="ECO:0000256" key="8">
    <source>
        <dbReference type="ARBA" id="ARBA00034120"/>
    </source>
</evidence>
<dbReference type="EC" id="2.7.7.49" evidence="1"/>
<keyword evidence="5" id="KW-0460">Magnesium</keyword>
<dbReference type="Proteomes" id="UP000183561">
    <property type="component" value="Unassembled WGS sequence"/>
</dbReference>
<dbReference type="InterPro" id="IPR000123">
    <property type="entry name" value="Reverse_transcriptase_msDNA"/>
</dbReference>
<evidence type="ECO:0000256" key="4">
    <source>
        <dbReference type="ARBA" id="ARBA00022723"/>
    </source>
</evidence>
<dbReference type="SUPFAM" id="SSF56672">
    <property type="entry name" value="DNA/RNA polymerases"/>
    <property type="match status" value="1"/>
</dbReference>
<comment type="similarity">
    <text evidence="8">Belongs to the bacterial reverse transcriptase family.</text>
</comment>
<dbReference type="GO" id="GO:0051607">
    <property type="term" value="P:defense response to virus"/>
    <property type="evidence" value="ECO:0007669"/>
    <property type="project" value="UniProtKB-KW"/>
</dbReference>
<evidence type="ECO:0000259" key="11">
    <source>
        <dbReference type="PROSITE" id="PS50878"/>
    </source>
</evidence>
<dbReference type="CDD" id="cd03487">
    <property type="entry name" value="RT_Bac_retron_II"/>
    <property type="match status" value="1"/>
</dbReference>
<organism evidence="12 13">
    <name type="scientific">Rhodococcus koreensis</name>
    <dbReference type="NCBI Taxonomy" id="99653"/>
    <lineage>
        <taxon>Bacteria</taxon>
        <taxon>Bacillati</taxon>
        <taxon>Actinomycetota</taxon>
        <taxon>Actinomycetes</taxon>
        <taxon>Mycobacteriales</taxon>
        <taxon>Nocardiaceae</taxon>
        <taxon>Rhodococcus</taxon>
    </lineage>
</organism>
<dbReference type="GO" id="GO:0003964">
    <property type="term" value="F:RNA-directed DNA polymerase activity"/>
    <property type="evidence" value="ECO:0007669"/>
    <property type="project" value="UniProtKB-KW"/>
</dbReference>
<keyword evidence="2" id="KW-0808">Transferase</keyword>
<feature type="compositionally biased region" description="Basic and acidic residues" evidence="10">
    <location>
        <begin position="473"/>
        <end position="490"/>
    </location>
</feature>
<dbReference type="InterPro" id="IPR000477">
    <property type="entry name" value="RT_dom"/>
</dbReference>
<evidence type="ECO:0000256" key="3">
    <source>
        <dbReference type="ARBA" id="ARBA00022695"/>
    </source>
</evidence>
<dbReference type="GO" id="GO:0003723">
    <property type="term" value="F:RNA binding"/>
    <property type="evidence" value="ECO:0007669"/>
    <property type="project" value="InterPro"/>
</dbReference>
<dbReference type="PROSITE" id="PS50878">
    <property type="entry name" value="RT_POL"/>
    <property type="match status" value="1"/>
</dbReference>
<feature type="domain" description="Reverse transcriptase" evidence="11">
    <location>
        <begin position="1"/>
        <end position="365"/>
    </location>
</feature>
<keyword evidence="6 12" id="KW-0695">RNA-directed DNA polymerase</keyword>
<dbReference type="PANTHER" id="PTHR34047:SF7">
    <property type="entry name" value="RNA-DIRECTED DNA POLYMERASE"/>
    <property type="match status" value="1"/>
</dbReference>
<name>A0A1H5BGP8_9NOCA</name>
<keyword evidence="7" id="KW-0051">Antiviral defense</keyword>
<keyword evidence="13" id="KW-1185">Reference proteome</keyword>
<evidence type="ECO:0000256" key="2">
    <source>
        <dbReference type="ARBA" id="ARBA00022679"/>
    </source>
</evidence>
<keyword evidence="3" id="KW-0548">Nucleotidyltransferase</keyword>
<dbReference type="GO" id="GO:0046872">
    <property type="term" value="F:metal ion binding"/>
    <property type="evidence" value="ECO:0007669"/>
    <property type="project" value="UniProtKB-KW"/>
</dbReference>
<evidence type="ECO:0000313" key="12">
    <source>
        <dbReference type="EMBL" id="SED53799.1"/>
    </source>
</evidence>
<dbReference type="PRINTS" id="PR00866">
    <property type="entry name" value="RNADNAPOLMS"/>
</dbReference>
<dbReference type="EMBL" id="FNSV01000005">
    <property type="protein sequence ID" value="SED53799.1"/>
    <property type="molecule type" value="Genomic_DNA"/>
</dbReference>
<keyword evidence="4" id="KW-0479">Metal-binding</keyword>
<evidence type="ECO:0000256" key="9">
    <source>
        <dbReference type="ARBA" id="ARBA00048173"/>
    </source>
</evidence>
<evidence type="ECO:0000256" key="1">
    <source>
        <dbReference type="ARBA" id="ARBA00012493"/>
    </source>
</evidence>
<evidence type="ECO:0000256" key="5">
    <source>
        <dbReference type="ARBA" id="ARBA00022842"/>
    </source>
</evidence>
<accession>A0A1H5BGP8</accession>
<gene>
    <name evidence="12" type="ORF">SAMN04490239_8687</name>
</gene>
<dbReference type="Pfam" id="PF00078">
    <property type="entry name" value="RVT_1"/>
    <property type="match status" value="1"/>
</dbReference>
<dbReference type="InterPro" id="IPR043502">
    <property type="entry name" value="DNA/RNA_pol_sf"/>
</dbReference>
<evidence type="ECO:0000256" key="10">
    <source>
        <dbReference type="SAM" id="MobiDB-lite"/>
    </source>
</evidence>